<dbReference type="AlphaFoldDB" id="A0A4Y2EFJ7"/>
<comment type="caution">
    <text evidence="2">The sequence shown here is derived from an EMBL/GenBank/DDBJ whole genome shotgun (WGS) entry which is preliminary data.</text>
</comment>
<name>A0A4Y2EFJ7_ARAVE</name>
<evidence type="ECO:0000256" key="1">
    <source>
        <dbReference type="SAM" id="MobiDB-lite"/>
    </source>
</evidence>
<protein>
    <submittedName>
        <fullName evidence="2">Uncharacterized protein</fullName>
    </submittedName>
</protein>
<reference evidence="2 3" key="1">
    <citation type="journal article" date="2019" name="Sci. Rep.">
        <title>Orb-weaving spider Araneus ventricosus genome elucidates the spidroin gene catalogue.</title>
        <authorList>
            <person name="Kono N."/>
            <person name="Nakamura H."/>
            <person name="Ohtoshi R."/>
            <person name="Moran D.A.P."/>
            <person name="Shinohara A."/>
            <person name="Yoshida Y."/>
            <person name="Fujiwara M."/>
            <person name="Mori M."/>
            <person name="Tomita M."/>
            <person name="Arakawa K."/>
        </authorList>
    </citation>
    <scope>NUCLEOTIDE SEQUENCE [LARGE SCALE GENOMIC DNA]</scope>
</reference>
<dbReference type="EMBL" id="BGPR01170054">
    <property type="protein sequence ID" value="GBM27611.1"/>
    <property type="molecule type" value="Genomic_DNA"/>
</dbReference>
<sequence length="76" mass="8771">MLAWEDADYSALITHSLDDDEIVEHMLRKEKDDEKPGYDRDEDDTQTKKCTWKEAGKGLQTFLKFADHLSSVSAHN</sequence>
<keyword evidence="3" id="KW-1185">Reference proteome</keyword>
<organism evidence="2 3">
    <name type="scientific">Araneus ventricosus</name>
    <name type="common">Orbweaver spider</name>
    <name type="synonym">Epeira ventricosa</name>
    <dbReference type="NCBI Taxonomy" id="182803"/>
    <lineage>
        <taxon>Eukaryota</taxon>
        <taxon>Metazoa</taxon>
        <taxon>Ecdysozoa</taxon>
        <taxon>Arthropoda</taxon>
        <taxon>Chelicerata</taxon>
        <taxon>Arachnida</taxon>
        <taxon>Araneae</taxon>
        <taxon>Araneomorphae</taxon>
        <taxon>Entelegynae</taxon>
        <taxon>Araneoidea</taxon>
        <taxon>Araneidae</taxon>
        <taxon>Araneus</taxon>
    </lineage>
</organism>
<evidence type="ECO:0000313" key="3">
    <source>
        <dbReference type="Proteomes" id="UP000499080"/>
    </source>
</evidence>
<feature type="non-terminal residue" evidence="2">
    <location>
        <position position="76"/>
    </location>
</feature>
<gene>
    <name evidence="2" type="ORF">AVEN_246887_1</name>
</gene>
<feature type="region of interest" description="Disordered" evidence="1">
    <location>
        <begin position="28"/>
        <end position="47"/>
    </location>
</feature>
<accession>A0A4Y2EFJ7</accession>
<dbReference type="Proteomes" id="UP000499080">
    <property type="component" value="Unassembled WGS sequence"/>
</dbReference>
<proteinExistence type="predicted"/>
<evidence type="ECO:0000313" key="2">
    <source>
        <dbReference type="EMBL" id="GBM27611.1"/>
    </source>
</evidence>